<comment type="caution">
    <text evidence="7">The sequence shown here is derived from an EMBL/GenBank/DDBJ whole genome shotgun (WGS) entry which is preliminary data.</text>
</comment>
<dbReference type="PROSITE" id="PS50113">
    <property type="entry name" value="PAC"/>
    <property type="match status" value="1"/>
</dbReference>
<dbReference type="GO" id="GO:0016020">
    <property type="term" value="C:membrane"/>
    <property type="evidence" value="ECO:0007669"/>
    <property type="project" value="InterPro"/>
</dbReference>
<dbReference type="InterPro" id="IPR003594">
    <property type="entry name" value="HATPase_dom"/>
</dbReference>
<dbReference type="InterPro" id="IPR013656">
    <property type="entry name" value="PAS_4"/>
</dbReference>
<dbReference type="PROSITE" id="PS50109">
    <property type="entry name" value="HIS_KIN"/>
    <property type="match status" value="1"/>
</dbReference>
<dbReference type="PANTHER" id="PTHR24421">
    <property type="entry name" value="NITRATE/NITRITE SENSOR PROTEIN NARX-RELATED"/>
    <property type="match status" value="1"/>
</dbReference>
<dbReference type="Pfam" id="PF02518">
    <property type="entry name" value="HATPase_c"/>
    <property type="match status" value="1"/>
</dbReference>
<dbReference type="Pfam" id="PF07730">
    <property type="entry name" value="HisKA_3"/>
    <property type="match status" value="1"/>
</dbReference>
<name>A0A090MRH9_AFIFE</name>
<dbReference type="InterPro" id="IPR050482">
    <property type="entry name" value="Sensor_HK_TwoCompSys"/>
</dbReference>
<reference evidence="7 8" key="1">
    <citation type="journal article" date="2014" name="Genome Announc.">
        <title>Genome Sequence of Afipia felis Strain 76713, Isolated in Hospital Water Using an Amoeba Co-Culture Procedure.</title>
        <authorList>
            <person name="Benamar S."/>
            <person name="La Scola B."/>
            <person name="Croce O."/>
        </authorList>
    </citation>
    <scope>NUCLEOTIDE SEQUENCE [LARGE SCALE GENOMIC DNA]</scope>
    <source>
        <strain evidence="7 8">76713</strain>
    </source>
</reference>
<keyword evidence="3" id="KW-0902">Two-component regulatory system</keyword>
<dbReference type="InterPro" id="IPR005467">
    <property type="entry name" value="His_kinase_dom"/>
</dbReference>
<sequence>MRDLEQQQQRALLDNIPDMAWLKDRDSRYLAVNSAYLSIIGLREDEVIGKTPYDIWPSDLADIYMQTDRAVVKSGRRRRYEESRSDPDGRVLWFETIKSPIRDNNGHIIGTVGISRDISERKAAADELIHSRAQLRELSSFLQSVREEEQARISRELHDELGQTLTALKIELIWLRERLASQDVLQARVDRLVSIVDRSVTDLRRIAVNLRPMILDELGLVAAMKWLTQNSAELGGLDISLSFDKENVSYDSAVSTAAFRIVQEALTNVMRHGKAKRASVVVSHEGKELHIEITDNGRGIDQGAPQLNKLGLVGMRERARALGGAVVISDNPQGGTIVSVRLPLNDPALQDKLPS</sequence>
<evidence type="ECO:0000313" key="8">
    <source>
        <dbReference type="Proteomes" id="UP000035762"/>
    </source>
</evidence>
<dbReference type="InterPro" id="IPR036890">
    <property type="entry name" value="HATPase_C_sf"/>
</dbReference>
<dbReference type="SMART" id="SM00387">
    <property type="entry name" value="HATPase_c"/>
    <property type="match status" value="1"/>
</dbReference>
<keyword evidence="1" id="KW-0808">Transferase</keyword>
<evidence type="ECO:0000259" key="4">
    <source>
        <dbReference type="PROSITE" id="PS50109"/>
    </source>
</evidence>
<dbReference type="GO" id="GO:0000155">
    <property type="term" value="F:phosphorelay sensor kinase activity"/>
    <property type="evidence" value="ECO:0007669"/>
    <property type="project" value="InterPro"/>
</dbReference>
<evidence type="ECO:0000259" key="6">
    <source>
        <dbReference type="PROSITE" id="PS50113"/>
    </source>
</evidence>
<dbReference type="CDD" id="cd16917">
    <property type="entry name" value="HATPase_UhpB-NarQ-NarX-like"/>
    <property type="match status" value="1"/>
</dbReference>
<accession>A0A090MRH9</accession>
<dbReference type="InterPro" id="IPR011712">
    <property type="entry name" value="Sig_transdc_His_kin_sub3_dim/P"/>
</dbReference>
<feature type="domain" description="PAC" evidence="6">
    <location>
        <begin position="78"/>
        <end position="130"/>
    </location>
</feature>
<evidence type="ECO:0000256" key="2">
    <source>
        <dbReference type="ARBA" id="ARBA00022777"/>
    </source>
</evidence>
<dbReference type="STRING" id="1035.BN961_02231"/>
<evidence type="ECO:0000259" key="5">
    <source>
        <dbReference type="PROSITE" id="PS50112"/>
    </source>
</evidence>
<dbReference type="OrthoDB" id="9778496at2"/>
<dbReference type="Gene3D" id="1.20.5.1930">
    <property type="match status" value="1"/>
</dbReference>
<dbReference type="SUPFAM" id="SSF55874">
    <property type="entry name" value="ATPase domain of HSP90 chaperone/DNA topoisomerase II/histidine kinase"/>
    <property type="match status" value="1"/>
</dbReference>
<dbReference type="PROSITE" id="PS50112">
    <property type="entry name" value="PAS"/>
    <property type="match status" value="1"/>
</dbReference>
<dbReference type="SMART" id="SM00091">
    <property type="entry name" value="PAS"/>
    <property type="match status" value="1"/>
</dbReference>
<gene>
    <name evidence="7" type="primary">nreB</name>
    <name evidence="7" type="ORF">BN961_02231</name>
</gene>
<feature type="domain" description="Histidine kinase" evidence="4">
    <location>
        <begin position="152"/>
        <end position="346"/>
    </location>
</feature>
<dbReference type="CDD" id="cd00130">
    <property type="entry name" value="PAS"/>
    <property type="match status" value="1"/>
</dbReference>
<dbReference type="Gene3D" id="3.30.450.20">
    <property type="entry name" value="PAS domain"/>
    <property type="match status" value="1"/>
</dbReference>
<dbReference type="InterPro" id="IPR000700">
    <property type="entry name" value="PAS-assoc_C"/>
</dbReference>
<dbReference type="GO" id="GO:0046983">
    <property type="term" value="F:protein dimerization activity"/>
    <property type="evidence" value="ECO:0007669"/>
    <property type="project" value="InterPro"/>
</dbReference>
<keyword evidence="8" id="KW-1185">Reference proteome</keyword>
<keyword evidence="2 7" id="KW-0418">Kinase</keyword>
<dbReference type="SUPFAM" id="SSF55785">
    <property type="entry name" value="PYP-like sensor domain (PAS domain)"/>
    <property type="match status" value="1"/>
</dbReference>
<evidence type="ECO:0000313" key="7">
    <source>
        <dbReference type="EMBL" id="CEG08812.1"/>
    </source>
</evidence>
<proteinExistence type="predicted"/>
<dbReference type="InterPro" id="IPR000014">
    <property type="entry name" value="PAS"/>
</dbReference>
<organism evidence="7 8">
    <name type="scientific">Afipia felis</name>
    <name type="common">Cat scratch disease bacillus</name>
    <dbReference type="NCBI Taxonomy" id="1035"/>
    <lineage>
        <taxon>Bacteria</taxon>
        <taxon>Pseudomonadati</taxon>
        <taxon>Pseudomonadota</taxon>
        <taxon>Alphaproteobacteria</taxon>
        <taxon>Hyphomicrobiales</taxon>
        <taxon>Nitrobacteraceae</taxon>
        <taxon>Afipia</taxon>
    </lineage>
</organism>
<protein>
    <submittedName>
        <fullName evidence="7">Oxygen sensor histidine kinase NreB</fullName>
    </submittedName>
</protein>
<dbReference type="Gene3D" id="3.30.565.10">
    <property type="entry name" value="Histidine kinase-like ATPase, C-terminal domain"/>
    <property type="match status" value="1"/>
</dbReference>
<dbReference type="PANTHER" id="PTHR24421:SF59">
    <property type="entry name" value="OXYGEN SENSOR HISTIDINE KINASE NREB"/>
    <property type="match status" value="1"/>
</dbReference>
<feature type="domain" description="PAS" evidence="5">
    <location>
        <begin position="5"/>
        <end position="83"/>
    </location>
</feature>
<evidence type="ECO:0000256" key="1">
    <source>
        <dbReference type="ARBA" id="ARBA00022679"/>
    </source>
</evidence>
<dbReference type="EMBL" id="CCAZ020000001">
    <property type="protein sequence ID" value="CEG08812.1"/>
    <property type="molecule type" value="Genomic_DNA"/>
</dbReference>
<dbReference type="Proteomes" id="UP000035762">
    <property type="component" value="Unassembled WGS sequence"/>
</dbReference>
<evidence type="ECO:0000256" key="3">
    <source>
        <dbReference type="ARBA" id="ARBA00023012"/>
    </source>
</evidence>
<dbReference type="Pfam" id="PF08448">
    <property type="entry name" value="PAS_4"/>
    <property type="match status" value="1"/>
</dbReference>
<dbReference type="AlphaFoldDB" id="A0A090MRH9"/>
<dbReference type="InterPro" id="IPR035965">
    <property type="entry name" value="PAS-like_dom_sf"/>
</dbReference>
<dbReference type="NCBIfam" id="TIGR00229">
    <property type="entry name" value="sensory_box"/>
    <property type="match status" value="1"/>
</dbReference>